<dbReference type="GO" id="GO:0140647">
    <property type="term" value="P:P450-containing electron transport chain"/>
    <property type="evidence" value="ECO:0007669"/>
    <property type="project" value="InterPro"/>
</dbReference>
<accession>A0A0K0X8U0</accession>
<keyword evidence="5" id="KW-0411">Iron-sulfur</keyword>
<dbReference type="EMBL" id="CP012150">
    <property type="protein sequence ID" value="AKS33772.1"/>
    <property type="molecule type" value="Genomic_DNA"/>
</dbReference>
<dbReference type="SUPFAM" id="SSF54292">
    <property type="entry name" value="2Fe-2S ferredoxin-like"/>
    <property type="match status" value="1"/>
</dbReference>
<evidence type="ECO:0000256" key="4">
    <source>
        <dbReference type="ARBA" id="ARBA00023004"/>
    </source>
</evidence>
<evidence type="ECO:0000313" key="9">
    <source>
        <dbReference type="Proteomes" id="UP000062255"/>
    </source>
</evidence>
<dbReference type="Pfam" id="PF00111">
    <property type="entry name" value="Fer2"/>
    <property type="match status" value="1"/>
</dbReference>
<dbReference type="InterPro" id="IPR001041">
    <property type="entry name" value="2Fe-2S_ferredoxin-type"/>
</dbReference>
<dbReference type="PATRIC" id="fig|134601.6.peg.4114"/>
<dbReference type="PANTHER" id="PTHR23426:SF65">
    <property type="entry name" value="FERREDOXIN-2, MITOCHONDRIAL"/>
    <property type="match status" value="1"/>
</dbReference>
<evidence type="ECO:0000256" key="2">
    <source>
        <dbReference type="ARBA" id="ARBA00022714"/>
    </source>
</evidence>
<evidence type="ECO:0000259" key="7">
    <source>
        <dbReference type="PROSITE" id="PS51085"/>
    </source>
</evidence>
<dbReference type="InterPro" id="IPR036010">
    <property type="entry name" value="2Fe-2S_ferredoxin-like_sf"/>
</dbReference>
<organism evidence="8 9">
    <name type="scientific">Mycolicibacterium goodii</name>
    <name type="common">Mycobacterium goodii</name>
    <dbReference type="NCBI Taxonomy" id="134601"/>
    <lineage>
        <taxon>Bacteria</taxon>
        <taxon>Bacillati</taxon>
        <taxon>Actinomycetota</taxon>
        <taxon>Actinomycetes</taxon>
        <taxon>Mycobacteriales</taxon>
        <taxon>Mycobacteriaceae</taxon>
        <taxon>Mycolicibacterium</taxon>
    </lineage>
</organism>
<evidence type="ECO:0000256" key="6">
    <source>
        <dbReference type="ARBA" id="ARBA00034078"/>
    </source>
</evidence>
<evidence type="ECO:0000313" key="8">
    <source>
        <dbReference type="EMBL" id="AKS33772.1"/>
    </source>
</evidence>
<keyword evidence="2" id="KW-0001">2Fe-2S</keyword>
<comment type="cofactor">
    <cofactor evidence="6">
        <name>[2Fe-2S] cluster</name>
        <dbReference type="ChEBI" id="CHEBI:190135"/>
    </cofactor>
</comment>
<dbReference type="PRINTS" id="PR00355">
    <property type="entry name" value="ADRENODOXIN"/>
</dbReference>
<dbReference type="RefSeq" id="WP_049746215.1">
    <property type="nucleotide sequence ID" value="NZ_CP012150.1"/>
</dbReference>
<dbReference type="CDD" id="cd00207">
    <property type="entry name" value="fer2"/>
    <property type="match status" value="1"/>
</dbReference>
<comment type="similarity">
    <text evidence="1">Belongs to the adrenodoxin/putidaredoxin family.</text>
</comment>
<dbReference type="Gene3D" id="3.10.20.30">
    <property type="match status" value="1"/>
</dbReference>
<dbReference type="GO" id="GO:0051537">
    <property type="term" value="F:2 iron, 2 sulfur cluster binding"/>
    <property type="evidence" value="ECO:0007669"/>
    <property type="project" value="UniProtKB-KW"/>
</dbReference>
<reference evidence="8 9" key="1">
    <citation type="submission" date="2015-07" db="EMBL/GenBank/DDBJ databases">
        <title>Complete genome sequence of Mycobacterium goodii X7B, a facultative thermophilic biodesulfurizing bacterium.</title>
        <authorList>
            <person name="Yu B."/>
            <person name="Li F."/>
            <person name="Xu P."/>
        </authorList>
    </citation>
    <scope>NUCLEOTIDE SEQUENCE [LARGE SCALE GENOMIC DNA]</scope>
    <source>
        <strain evidence="8 9">X7B</strain>
    </source>
</reference>
<gene>
    <name evidence="8" type="ORF">AFA91_19870</name>
</gene>
<feature type="domain" description="2Fe-2S ferredoxin-type" evidence="7">
    <location>
        <begin position="3"/>
        <end position="106"/>
    </location>
</feature>
<evidence type="ECO:0000256" key="3">
    <source>
        <dbReference type="ARBA" id="ARBA00022723"/>
    </source>
</evidence>
<dbReference type="OrthoDB" id="9799640at2"/>
<dbReference type="Proteomes" id="UP000062255">
    <property type="component" value="Chromosome"/>
</dbReference>
<name>A0A0K0X8U0_MYCGD</name>
<dbReference type="AlphaFoldDB" id="A0A0K0X8U0"/>
<dbReference type="PANTHER" id="PTHR23426">
    <property type="entry name" value="FERREDOXIN/ADRENODOXIN"/>
    <property type="match status" value="1"/>
</dbReference>
<dbReference type="STRING" id="134601.AFA91_19870"/>
<proteinExistence type="inferred from homology"/>
<sequence length="107" mass="11441">MPTARYVEPNGVKHTVEVPVGENLRQAALDNLVPGIIGECGGYATCGTCHGYVDDSFLPKLAPPSEDEEFMLEGLLAPVTANSRLTCQLIMSPSLEGITIRLPEEQG</sequence>
<dbReference type="InterPro" id="IPR012675">
    <property type="entry name" value="Beta-grasp_dom_sf"/>
</dbReference>
<dbReference type="GO" id="GO:0009055">
    <property type="term" value="F:electron transfer activity"/>
    <property type="evidence" value="ECO:0007669"/>
    <property type="project" value="TreeGrafter"/>
</dbReference>
<keyword evidence="3" id="KW-0479">Metal-binding</keyword>
<dbReference type="GO" id="GO:0046872">
    <property type="term" value="F:metal ion binding"/>
    <property type="evidence" value="ECO:0007669"/>
    <property type="project" value="UniProtKB-KW"/>
</dbReference>
<evidence type="ECO:0000256" key="5">
    <source>
        <dbReference type="ARBA" id="ARBA00023014"/>
    </source>
</evidence>
<dbReference type="InterPro" id="IPR001055">
    <property type="entry name" value="Adrenodoxin-like"/>
</dbReference>
<dbReference type="KEGG" id="mgo:AFA91_19870"/>
<keyword evidence="4" id="KW-0408">Iron</keyword>
<protein>
    <recommendedName>
        <fullName evidence="7">2Fe-2S ferredoxin-type domain-containing protein</fullName>
    </recommendedName>
</protein>
<evidence type="ECO:0000256" key="1">
    <source>
        <dbReference type="ARBA" id="ARBA00010914"/>
    </source>
</evidence>
<dbReference type="PROSITE" id="PS51085">
    <property type="entry name" value="2FE2S_FER_2"/>
    <property type="match status" value="1"/>
</dbReference>